<accession>A0A380Q039</accession>
<dbReference type="InterPro" id="IPR023205">
    <property type="entry name" value="DsbA/DsbL"/>
</dbReference>
<dbReference type="OrthoDB" id="9784896at2"/>
<reference evidence="6 7" key="1">
    <citation type="submission" date="2018-06" db="EMBL/GenBank/DDBJ databases">
        <authorList>
            <consortium name="Pathogen Informatics"/>
            <person name="Doyle S."/>
        </authorList>
    </citation>
    <scope>NUCLEOTIDE SEQUENCE [LARGE SCALE GENOMIC DNA]</scope>
    <source>
        <strain evidence="6 7">NCTC11470</strain>
    </source>
</reference>
<dbReference type="Proteomes" id="UP000254835">
    <property type="component" value="Unassembled WGS sequence"/>
</dbReference>
<keyword evidence="2" id="KW-0574">Periplasm</keyword>
<organism evidence="6 7">
    <name type="scientific">Yersinia frederiksenii</name>
    <dbReference type="NCBI Taxonomy" id="29484"/>
    <lineage>
        <taxon>Bacteria</taxon>
        <taxon>Pseudomonadati</taxon>
        <taxon>Pseudomonadota</taxon>
        <taxon>Gammaproteobacteria</taxon>
        <taxon>Enterobacterales</taxon>
        <taxon>Yersiniaceae</taxon>
        <taxon>Yersinia</taxon>
    </lineage>
</organism>
<dbReference type="InterPro" id="IPR012336">
    <property type="entry name" value="Thioredoxin-like_fold"/>
</dbReference>
<dbReference type="PANTHER" id="PTHR35891">
    <property type="entry name" value="THIOL:DISULFIDE INTERCHANGE PROTEIN DSBA"/>
    <property type="match status" value="1"/>
</dbReference>
<dbReference type="GO" id="GO:0042597">
    <property type="term" value="C:periplasmic space"/>
    <property type="evidence" value="ECO:0007669"/>
    <property type="project" value="UniProtKB-SubCell"/>
</dbReference>
<protein>
    <recommendedName>
        <fullName evidence="2">Thiol:disulfide interchange protein</fullName>
    </recommendedName>
</protein>
<evidence type="ECO:0000259" key="5">
    <source>
        <dbReference type="Pfam" id="PF13462"/>
    </source>
</evidence>
<proteinExistence type="inferred from homology"/>
<dbReference type="CDD" id="cd03019">
    <property type="entry name" value="DsbA_DsbA"/>
    <property type="match status" value="1"/>
</dbReference>
<dbReference type="AlphaFoldDB" id="A0A380Q039"/>
<comment type="similarity">
    <text evidence="2">Belongs to the thioredoxin family.</text>
</comment>
<name>A0A380Q039_YERFR</name>
<evidence type="ECO:0000313" key="6">
    <source>
        <dbReference type="EMBL" id="SUP79190.1"/>
    </source>
</evidence>
<evidence type="ECO:0000256" key="1">
    <source>
        <dbReference type="ARBA" id="ARBA00022729"/>
    </source>
</evidence>
<feature type="chain" id="PRO_5017020953" description="Thiol:disulfide interchange protein" evidence="4">
    <location>
        <begin position="27"/>
        <end position="220"/>
    </location>
</feature>
<dbReference type="Gene3D" id="3.40.30.10">
    <property type="entry name" value="Glutaredoxin"/>
    <property type="match status" value="1"/>
</dbReference>
<gene>
    <name evidence="6" type="primary">dsbA_3</name>
    <name evidence="6" type="ORF">NCTC11470_04319</name>
</gene>
<dbReference type="EMBL" id="UHJA01000001">
    <property type="protein sequence ID" value="SUP79190.1"/>
    <property type="molecule type" value="Genomic_DNA"/>
</dbReference>
<dbReference type="SUPFAM" id="SSF52833">
    <property type="entry name" value="Thioredoxin-like"/>
    <property type="match status" value="1"/>
</dbReference>
<dbReference type="GO" id="GO:0016853">
    <property type="term" value="F:isomerase activity"/>
    <property type="evidence" value="ECO:0007669"/>
    <property type="project" value="UniProtKB-KW"/>
</dbReference>
<keyword evidence="1 4" id="KW-0732">Signal</keyword>
<evidence type="ECO:0000256" key="4">
    <source>
        <dbReference type="SAM" id="SignalP"/>
    </source>
</evidence>
<dbReference type="RefSeq" id="WP_004711126.1">
    <property type="nucleotide sequence ID" value="NZ_CP023964.1"/>
</dbReference>
<evidence type="ECO:0000256" key="2">
    <source>
        <dbReference type="PIRNR" id="PIRNR001488"/>
    </source>
</evidence>
<dbReference type="PANTHER" id="PTHR35891:SF3">
    <property type="entry name" value="THIOL:DISULFIDE INTERCHANGE PROTEIN DSBL"/>
    <property type="match status" value="1"/>
</dbReference>
<evidence type="ECO:0000313" key="7">
    <source>
        <dbReference type="Proteomes" id="UP000254835"/>
    </source>
</evidence>
<dbReference type="InterPro" id="IPR036249">
    <property type="entry name" value="Thioredoxin-like_sf"/>
</dbReference>
<dbReference type="InterPro" id="IPR050824">
    <property type="entry name" value="Thiol_disulfide_DsbA"/>
</dbReference>
<keyword evidence="2" id="KW-1015">Disulfide bond</keyword>
<sequence length="220" mass="24716">MLNTLVKKITKGLVVICAILSFSVAAFTEGTDYIVLEKVIPDAQGTLIKVFSYDCPFCYRYDKGVTPVVMQQVNDFVKFDPFHLETKGKYGVVASELFAVLINKDQESGVSLLDDKSLFKKAKFAFYNAYHDKKERWDGGADEFLKTGLDAVAMSKEDFEQALTDPKVQAMLKRWKEYAYDVAKIQGVPAFVVNGKYLILTKSIRSTESMADLIKQLASQ</sequence>
<comment type="subcellular location">
    <subcellularLocation>
        <location evidence="2">Periplasm</location>
    </subcellularLocation>
</comment>
<dbReference type="PIRSF" id="PIRSF001488">
    <property type="entry name" value="Tdi_protein"/>
    <property type="match status" value="1"/>
</dbReference>
<dbReference type="GeneID" id="57903712"/>
<keyword evidence="6" id="KW-0413">Isomerase</keyword>
<feature type="disulfide bond" description="Redox-active" evidence="3">
    <location>
        <begin position="55"/>
        <end position="58"/>
    </location>
</feature>
<dbReference type="Pfam" id="PF13462">
    <property type="entry name" value="Thioredoxin_4"/>
    <property type="match status" value="1"/>
</dbReference>
<feature type="signal peptide" evidence="4">
    <location>
        <begin position="1"/>
        <end position="26"/>
    </location>
</feature>
<evidence type="ECO:0000256" key="3">
    <source>
        <dbReference type="PIRSR" id="PIRSR001488-1"/>
    </source>
</evidence>
<feature type="domain" description="Thioredoxin-like fold" evidence="5">
    <location>
        <begin position="41"/>
        <end position="199"/>
    </location>
</feature>